<dbReference type="KEGG" id="mehf:MmiHf6_01600"/>
<keyword evidence="2" id="KW-1185">Reference proteome</keyword>
<evidence type="ECO:0000313" key="1">
    <source>
        <dbReference type="EMBL" id="WNY22872.1"/>
    </source>
</evidence>
<dbReference type="AlphaFoldDB" id="A0AA96UYC5"/>
<sequence>MSFRAKRGNETWRILPIRNKKIKNNLIFNLCFDFCKAEQSATVFYCCDSCKAEQSATVFKLLPVLQSGTVCNCLLVLLPPIRFAFFGRCEAATQSFRLHPLFFNKSVRIRERAAATFMFAFPLGVRFLFPRAIRFALPLPAAPAACDPHKFKKNQKKQRTNFKKDSKKQRTNLKKLKKNELDFKKETKRNYDFPVISNNRLYCHSRSFRTASSVPSP</sequence>
<organism evidence="1 2">
    <name type="scientific">Methanimicrococcus hongohii</name>
    <dbReference type="NCBI Taxonomy" id="3028295"/>
    <lineage>
        <taxon>Archaea</taxon>
        <taxon>Methanobacteriati</taxon>
        <taxon>Methanobacteriota</taxon>
        <taxon>Stenosarchaea group</taxon>
        <taxon>Methanomicrobia</taxon>
        <taxon>Methanosarcinales</taxon>
        <taxon>Methanosarcinaceae</taxon>
        <taxon>Methanimicrococcus</taxon>
    </lineage>
</organism>
<name>A0AA96UYC5_9EURY</name>
<evidence type="ECO:0000313" key="2">
    <source>
        <dbReference type="Proteomes" id="UP001302978"/>
    </source>
</evidence>
<protein>
    <submittedName>
        <fullName evidence="1">Uncharacterized protein</fullName>
    </submittedName>
</protein>
<dbReference type="EMBL" id="CP131059">
    <property type="protein sequence ID" value="WNY22872.1"/>
    <property type="molecule type" value="Genomic_DNA"/>
</dbReference>
<proteinExistence type="predicted"/>
<gene>
    <name evidence="1" type="ORF">MmiHf6_01600</name>
</gene>
<dbReference type="Proteomes" id="UP001302978">
    <property type="component" value="Chromosome"/>
</dbReference>
<accession>A0AA96UYC5</accession>
<reference evidence="1 2" key="1">
    <citation type="submission" date="2023-07" db="EMBL/GenBank/DDBJ databases">
        <title>Closed genoem sequence of Methanomicrococcus sp. Hf6.</title>
        <authorList>
            <person name="Poehlein A."/>
            <person name="Protasov E."/>
            <person name="Platt K."/>
            <person name="Reeh H."/>
            <person name="Daniel R."/>
            <person name="Brune A."/>
        </authorList>
    </citation>
    <scope>NUCLEOTIDE SEQUENCE [LARGE SCALE GENOMIC DNA]</scope>
    <source>
        <strain evidence="1 2">Hf6</strain>
    </source>
</reference>